<dbReference type="Pfam" id="PF16859">
    <property type="entry name" value="TetR_C_11"/>
    <property type="match status" value="1"/>
</dbReference>
<keyword evidence="7" id="KW-1185">Reference proteome</keyword>
<dbReference type="Gene3D" id="1.10.10.60">
    <property type="entry name" value="Homeodomain-like"/>
    <property type="match status" value="1"/>
</dbReference>
<dbReference type="Pfam" id="PF00440">
    <property type="entry name" value="TetR_N"/>
    <property type="match status" value="1"/>
</dbReference>
<evidence type="ECO:0000259" key="5">
    <source>
        <dbReference type="PROSITE" id="PS50977"/>
    </source>
</evidence>
<protein>
    <submittedName>
        <fullName evidence="6">TetR/AcrR family transcriptional regulator</fullName>
    </submittedName>
</protein>
<dbReference type="PANTHER" id="PTHR30055:SF148">
    <property type="entry name" value="TETR-FAMILY TRANSCRIPTIONAL REGULATOR"/>
    <property type="match status" value="1"/>
</dbReference>
<dbReference type="InterPro" id="IPR009057">
    <property type="entry name" value="Homeodomain-like_sf"/>
</dbReference>
<dbReference type="EMBL" id="VKLS01000009">
    <property type="protein sequence ID" value="TSB43847.1"/>
    <property type="molecule type" value="Genomic_DNA"/>
</dbReference>
<evidence type="ECO:0000256" key="4">
    <source>
        <dbReference type="PROSITE-ProRule" id="PRU00335"/>
    </source>
</evidence>
<evidence type="ECO:0000256" key="2">
    <source>
        <dbReference type="ARBA" id="ARBA00023125"/>
    </source>
</evidence>
<accession>A0A553ZQW5</accession>
<dbReference type="Gene3D" id="1.10.357.10">
    <property type="entry name" value="Tetracycline Repressor, domain 2"/>
    <property type="match status" value="1"/>
</dbReference>
<dbReference type="GO" id="GO:0003700">
    <property type="term" value="F:DNA-binding transcription factor activity"/>
    <property type="evidence" value="ECO:0007669"/>
    <property type="project" value="TreeGrafter"/>
</dbReference>
<name>A0A553ZQW5_9ACTN</name>
<evidence type="ECO:0000256" key="1">
    <source>
        <dbReference type="ARBA" id="ARBA00023015"/>
    </source>
</evidence>
<comment type="caution">
    <text evidence="6">The sequence shown here is derived from an EMBL/GenBank/DDBJ whole genome shotgun (WGS) entry which is preliminary data.</text>
</comment>
<feature type="DNA-binding region" description="H-T-H motif" evidence="4">
    <location>
        <begin position="31"/>
        <end position="50"/>
    </location>
</feature>
<dbReference type="GO" id="GO:0000976">
    <property type="term" value="F:transcription cis-regulatory region binding"/>
    <property type="evidence" value="ECO:0007669"/>
    <property type="project" value="TreeGrafter"/>
</dbReference>
<dbReference type="SUPFAM" id="SSF48498">
    <property type="entry name" value="Tetracyclin repressor-like, C-terminal domain"/>
    <property type="match status" value="1"/>
</dbReference>
<keyword evidence="3" id="KW-0804">Transcription</keyword>
<evidence type="ECO:0000313" key="7">
    <source>
        <dbReference type="Proteomes" id="UP000320888"/>
    </source>
</evidence>
<reference evidence="6 7" key="1">
    <citation type="submission" date="2019-07" db="EMBL/GenBank/DDBJ databases">
        <title>Draft genome for Streptomyces benahoarensis MZ03-48.</title>
        <authorList>
            <person name="Gonzalez-Pimentel J.L."/>
        </authorList>
    </citation>
    <scope>NUCLEOTIDE SEQUENCE [LARGE SCALE GENOMIC DNA]</scope>
    <source>
        <strain evidence="6 7">MZ03-48</strain>
    </source>
</reference>
<feature type="domain" description="HTH tetR-type" evidence="5">
    <location>
        <begin position="8"/>
        <end position="68"/>
    </location>
</feature>
<dbReference type="InterPro" id="IPR001647">
    <property type="entry name" value="HTH_TetR"/>
</dbReference>
<proteinExistence type="predicted"/>
<dbReference type="PANTHER" id="PTHR30055">
    <property type="entry name" value="HTH-TYPE TRANSCRIPTIONAL REGULATOR RUTR"/>
    <property type="match status" value="1"/>
</dbReference>
<keyword evidence="2 4" id="KW-0238">DNA-binding</keyword>
<dbReference type="PROSITE" id="PS50977">
    <property type="entry name" value="HTH_TETR_2"/>
    <property type="match status" value="1"/>
</dbReference>
<sequence length="190" mass="21182">MGKDNASSGAQRKVLDAVAELLSELGYLELTVDKVAKRAGVTRKTIYHRWPNKAALVGELLIRDARMDTVPELGDSRAELRHLFDLILRDAQGEGTLVLPALWANMGEPAVMDRFRREVLAPRRQDARATVQRAMVRGDLPPDTDVDLLLDSWSGVVQFRSQMRSDVFLAAQADELVDLALRGGVPRLRR</sequence>
<dbReference type="OrthoDB" id="9796019at2"/>
<dbReference type="Proteomes" id="UP000320888">
    <property type="component" value="Unassembled WGS sequence"/>
</dbReference>
<organism evidence="6 7">
    <name type="scientific">Streptomyces benahoarensis</name>
    <dbReference type="NCBI Taxonomy" id="2595054"/>
    <lineage>
        <taxon>Bacteria</taxon>
        <taxon>Bacillati</taxon>
        <taxon>Actinomycetota</taxon>
        <taxon>Actinomycetes</taxon>
        <taxon>Kitasatosporales</taxon>
        <taxon>Streptomycetaceae</taxon>
        <taxon>Streptomyces</taxon>
    </lineage>
</organism>
<keyword evidence="1" id="KW-0805">Transcription regulation</keyword>
<dbReference type="PRINTS" id="PR00455">
    <property type="entry name" value="HTHTETR"/>
</dbReference>
<evidence type="ECO:0000256" key="3">
    <source>
        <dbReference type="ARBA" id="ARBA00023163"/>
    </source>
</evidence>
<dbReference type="InterPro" id="IPR050109">
    <property type="entry name" value="HTH-type_TetR-like_transc_reg"/>
</dbReference>
<evidence type="ECO:0000313" key="6">
    <source>
        <dbReference type="EMBL" id="TSB43847.1"/>
    </source>
</evidence>
<dbReference type="InterPro" id="IPR011075">
    <property type="entry name" value="TetR_C"/>
</dbReference>
<dbReference type="SUPFAM" id="SSF46689">
    <property type="entry name" value="Homeodomain-like"/>
    <property type="match status" value="1"/>
</dbReference>
<gene>
    <name evidence="6" type="ORF">FNZ23_01990</name>
</gene>
<dbReference type="AlphaFoldDB" id="A0A553ZQW5"/>
<dbReference type="RefSeq" id="WP_143939611.1">
    <property type="nucleotide sequence ID" value="NZ_VKLS01000009.1"/>
</dbReference>
<dbReference type="InterPro" id="IPR036271">
    <property type="entry name" value="Tet_transcr_reg_TetR-rel_C_sf"/>
</dbReference>